<dbReference type="InterPro" id="IPR016024">
    <property type="entry name" value="ARM-type_fold"/>
</dbReference>
<dbReference type="SMART" id="SM00504">
    <property type="entry name" value="Ubox"/>
    <property type="match status" value="1"/>
</dbReference>
<evidence type="ECO:0000256" key="4">
    <source>
        <dbReference type="ARBA" id="ARBA00022679"/>
    </source>
</evidence>
<dbReference type="PANTHER" id="PTHR45958:SF15">
    <property type="entry name" value="RING-TYPE E3 UBIQUITIN TRANSFERASE"/>
    <property type="match status" value="1"/>
</dbReference>
<dbReference type="PROSITE" id="PS51698">
    <property type="entry name" value="U_BOX"/>
    <property type="match status" value="1"/>
</dbReference>
<keyword evidence="4" id="KW-0808">Transferase</keyword>
<comment type="pathway">
    <text evidence="2">Protein modification; protein ubiquitination.</text>
</comment>
<dbReference type="SUPFAM" id="SSF48371">
    <property type="entry name" value="ARM repeat"/>
    <property type="match status" value="2"/>
</dbReference>
<protein>
    <recommendedName>
        <fullName evidence="3">RING-type E3 ubiquitin transferase</fullName>
        <ecNumber evidence="3">2.3.2.27</ecNumber>
    </recommendedName>
</protein>
<dbReference type="EMBL" id="JABFUD020000003">
    <property type="protein sequence ID" value="KAI5082188.1"/>
    <property type="molecule type" value="Genomic_DNA"/>
</dbReference>
<dbReference type="GO" id="GO:0016567">
    <property type="term" value="P:protein ubiquitination"/>
    <property type="evidence" value="ECO:0007669"/>
    <property type="project" value="InterPro"/>
</dbReference>
<dbReference type="EC" id="2.3.2.27" evidence="3"/>
<evidence type="ECO:0000259" key="7">
    <source>
        <dbReference type="PROSITE" id="PS51698"/>
    </source>
</evidence>
<sequence length="1051" mass="117560">MLLELIPISTLLTLLTTQIIETAVAAHDVLVEKETLRLLTNFFMDIQPLLSELTKRNLRDSPAARQALESLQNDVKRARGLVDLCTLRSRIYLLLHCRSIIKEAEQISCDAAKSLALLSLAISEVAEDVRDNVDKLRLRMLDVEFQTSERKLRIVEKIETDLRQRRSDEVAMNNLIMDIAAAVGLPSGDAERKKVLESLQMEVEEASANKQQEEAFYMEQILTLLSVPTPTQVSFKDRSFETGFEEEEPPLPSFFCPFTKAVMEEPVMIATGNTFEHSWIQRWFDSGETIDPISRLPLPNLTLRPNVQLKKIIEEWREHNHRVQIGKAGRNLESDETTLIEEAVQDLLGFCDEIPQARMWIEKEQLIARIVPLLRHQDKDLRKKALSLLQALVSRSDILKEQLVNAGGVQNIVRCLERENLSKMALGLLLQLLQAGPFDTPHKNTAVCNKLTHTKGAIFLLVTVLHGKDTEAAHLAKEILEQLCDEDQSIIAMAKANWFTPLIRRLNHGSEESILHMANALADMELTELNKQNLGEGGAVGLLVRFIPGKLEIKAAVLKVLESLSSIENNKRYVAEAGAVPLFFQVLFSANNPQTVRESAAAILDNLVMSDGRKFLMDANKIAIDLRKTIPRLIALQVELSNALSIRKHVFSLLRALVAAPDAVELRTILKDAGGVLILIPLLEDPNNEIRLVVLELLSNLSEDSAQDICLFLLQRKLGGLFATWLQDTTRSNAQVPAAEILANLPAENSGLTSYLIQEGVLTGLLNVLCNNGSMKLKENAIGALIRFTVPSDVGLQQKVVELGVFPILRNLMKVGTPLAKQRAAIILGNLSKSTLHLSSVPSSVGCFFLLKKPQAVCRVHSGFCRERTTFCLVESKTISDIVLLLREPKSDAASAGVDTLSTLICEDEILEKGANLLHEQEAILAIVTLLSQGTHKSKERAICVLERLFQVKRIKDVYSSRVRMPLVDLAVKGNHQAAKVLAQLEAVLEFKPCHLYQMTSVLPSSKGYEDRNEVLQLPKAKMRLQNIKQKCNIRKRQRSLFYKQFWYFLD</sequence>
<name>A0A9D4VAP5_ADICA</name>
<organism evidence="8 9">
    <name type="scientific">Adiantum capillus-veneris</name>
    <name type="common">Maidenhair fern</name>
    <dbReference type="NCBI Taxonomy" id="13818"/>
    <lineage>
        <taxon>Eukaryota</taxon>
        <taxon>Viridiplantae</taxon>
        <taxon>Streptophyta</taxon>
        <taxon>Embryophyta</taxon>
        <taxon>Tracheophyta</taxon>
        <taxon>Polypodiopsida</taxon>
        <taxon>Polypodiidae</taxon>
        <taxon>Polypodiales</taxon>
        <taxon>Pteridineae</taxon>
        <taxon>Pteridaceae</taxon>
        <taxon>Vittarioideae</taxon>
        <taxon>Adiantum</taxon>
    </lineage>
</organism>
<dbReference type="PANTHER" id="PTHR45958">
    <property type="entry name" value="RING-TYPE E3 UBIQUITIN TRANSFERASE"/>
    <property type="match status" value="1"/>
</dbReference>
<dbReference type="Proteomes" id="UP000886520">
    <property type="component" value="Chromosome 2"/>
</dbReference>
<dbReference type="Gene3D" id="3.30.40.10">
    <property type="entry name" value="Zinc/RING finger domain, C3HC4 (zinc finger)"/>
    <property type="match status" value="1"/>
</dbReference>
<accession>A0A9D4VAP5</accession>
<gene>
    <name evidence="8" type="ORF">GOP47_0001931</name>
</gene>
<comment type="caution">
    <text evidence="8">The sequence shown here is derived from an EMBL/GenBank/DDBJ whole genome shotgun (WGS) entry which is preliminary data.</text>
</comment>
<keyword evidence="6" id="KW-0732">Signal</keyword>
<dbReference type="InterPro" id="IPR013083">
    <property type="entry name" value="Znf_RING/FYVE/PHD"/>
</dbReference>
<dbReference type="InterPro" id="IPR003613">
    <property type="entry name" value="Ubox_domain"/>
</dbReference>
<dbReference type="OrthoDB" id="1897399at2759"/>
<proteinExistence type="predicted"/>
<dbReference type="InterPro" id="IPR000225">
    <property type="entry name" value="Armadillo"/>
</dbReference>
<evidence type="ECO:0000256" key="6">
    <source>
        <dbReference type="SAM" id="SignalP"/>
    </source>
</evidence>
<dbReference type="SMART" id="SM00185">
    <property type="entry name" value="ARM"/>
    <property type="match status" value="7"/>
</dbReference>
<comment type="catalytic activity">
    <reaction evidence="1">
        <text>S-ubiquitinyl-[E2 ubiquitin-conjugating enzyme]-L-cysteine + [acceptor protein]-L-lysine = [E2 ubiquitin-conjugating enzyme]-L-cysteine + N(6)-ubiquitinyl-[acceptor protein]-L-lysine.</text>
        <dbReference type="EC" id="2.3.2.27"/>
    </reaction>
</comment>
<dbReference type="AlphaFoldDB" id="A0A9D4VAP5"/>
<evidence type="ECO:0000313" key="9">
    <source>
        <dbReference type="Proteomes" id="UP000886520"/>
    </source>
</evidence>
<keyword evidence="9" id="KW-1185">Reference proteome</keyword>
<dbReference type="Gene3D" id="1.25.10.10">
    <property type="entry name" value="Leucine-rich Repeat Variant"/>
    <property type="match status" value="3"/>
</dbReference>
<feature type="chain" id="PRO_5039132730" description="RING-type E3 ubiquitin transferase" evidence="6">
    <location>
        <begin position="27"/>
        <end position="1051"/>
    </location>
</feature>
<evidence type="ECO:0000256" key="2">
    <source>
        <dbReference type="ARBA" id="ARBA00004906"/>
    </source>
</evidence>
<evidence type="ECO:0000256" key="3">
    <source>
        <dbReference type="ARBA" id="ARBA00012483"/>
    </source>
</evidence>
<dbReference type="InterPro" id="IPR052608">
    <property type="entry name" value="U-box_domain_protein"/>
</dbReference>
<dbReference type="SUPFAM" id="SSF57850">
    <property type="entry name" value="RING/U-box"/>
    <property type="match status" value="1"/>
</dbReference>
<dbReference type="Pfam" id="PF04564">
    <property type="entry name" value="U-box"/>
    <property type="match status" value="1"/>
</dbReference>
<evidence type="ECO:0000256" key="1">
    <source>
        <dbReference type="ARBA" id="ARBA00000900"/>
    </source>
</evidence>
<feature type="repeat" description="ARM" evidence="5">
    <location>
        <begin position="578"/>
        <end position="607"/>
    </location>
</feature>
<dbReference type="InterPro" id="IPR011989">
    <property type="entry name" value="ARM-like"/>
</dbReference>
<evidence type="ECO:0000256" key="5">
    <source>
        <dbReference type="PROSITE-ProRule" id="PRU00259"/>
    </source>
</evidence>
<evidence type="ECO:0000313" key="8">
    <source>
        <dbReference type="EMBL" id="KAI5082188.1"/>
    </source>
</evidence>
<feature type="signal peptide" evidence="6">
    <location>
        <begin position="1"/>
        <end position="26"/>
    </location>
</feature>
<reference evidence="8" key="1">
    <citation type="submission" date="2021-01" db="EMBL/GenBank/DDBJ databases">
        <title>Adiantum capillus-veneris genome.</title>
        <authorList>
            <person name="Fang Y."/>
            <person name="Liao Q."/>
        </authorList>
    </citation>
    <scope>NUCLEOTIDE SEQUENCE</scope>
    <source>
        <strain evidence="8">H3</strain>
        <tissue evidence="8">Leaf</tissue>
    </source>
</reference>
<dbReference type="GO" id="GO:0061630">
    <property type="term" value="F:ubiquitin protein ligase activity"/>
    <property type="evidence" value="ECO:0007669"/>
    <property type="project" value="UniProtKB-EC"/>
</dbReference>
<dbReference type="PROSITE" id="PS50176">
    <property type="entry name" value="ARM_REPEAT"/>
    <property type="match status" value="1"/>
</dbReference>
<feature type="domain" description="U-box" evidence="7">
    <location>
        <begin position="249"/>
        <end position="323"/>
    </location>
</feature>